<accession>A0AAE3L2Q5</accession>
<feature type="transmembrane region" description="Helical" evidence="3">
    <location>
        <begin position="21"/>
        <end position="41"/>
    </location>
</feature>
<evidence type="ECO:0000256" key="1">
    <source>
        <dbReference type="SAM" id="Coils"/>
    </source>
</evidence>
<evidence type="ECO:0000313" key="4">
    <source>
        <dbReference type="EMBL" id="MCR1899039.1"/>
    </source>
</evidence>
<reference evidence="4" key="1">
    <citation type="submission" date="2022-07" db="EMBL/GenBank/DDBJ databases">
        <title>Enhanced cultured diversity of the mouse gut microbiota enables custom-made synthetic communities.</title>
        <authorList>
            <person name="Afrizal A."/>
        </authorList>
    </citation>
    <scope>NUCLEOTIDE SEQUENCE</scope>
    <source>
        <strain evidence="4">DSM 28593</strain>
    </source>
</reference>
<keyword evidence="5" id="KW-1185">Reference proteome</keyword>
<keyword evidence="3" id="KW-1133">Transmembrane helix</keyword>
<evidence type="ECO:0000256" key="3">
    <source>
        <dbReference type="SAM" id="Phobius"/>
    </source>
</evidence>
<evidence type="ECO:0000256" key="2">
    <source>
        <dbReference type="SAM" id="MobiDB-lite"/>
    </source>
</evidence>
<dbReference type="RefSeq" id="WP_257530963.1">
    <property type="nucleotide sequence ID" value="NZ_JANKAS010000006.1"/>
</dbReference>
<proteinExistence type="predicted"/>
<feature type="compositionally biased region" description="Basic and acidic residues" evidence="2">
    <location>
        <begin position="1"/>
        <end position="11"/>
    </location>
</feature>
<keyword evidence="1" id="KW-0175">Coiled coil</keyword>
<dbReference type="AlphaFoldDB" id="A0AAE3L2Q5"/>
<dbReference type="EMBL" id="JANKAS010000006">
    <property type="protein sequence ID" value="MCR1899039.1"/>
    <property type="molecule type" value="Genomic_DNA"/>
</dbReference>
<comment type="caution">
    <text evidence="4">The sequence shown here is derived from an EMBL/GenBank/DDBJ whole genome shotgun (WGS) entry which is preliminary data.</text>
</comment>
<organism evidence="4 5">
    <name type="scientific">Irregularibacter muris</name>
    <dbReference type="NCBI Taxonomy" id="1796619"/>
    <lineage>
        <taxon>Bacteria</taxon>
        <taxon>Bacillati</taxon>
        <taxon>Bacillota</taxon>
        <taxon>Clostridia</taxon>
        <taxon>Eubacteriales</taxon>
        <taxon>Eubacteriaceae</taxon>
        <taxon>Irregularibacter</taxon>
    </lineage>
</organism>
<keyword evidence="3" id="KW-0472">Membrane</keyword>
<name>A0AAE3L2Q5_9FIRM</name>
<sequence length="114" mass="14157">MDSRNREDLVKRYQRKKKKRSRRRTIFLLLIIFGYFLYQYIHLEIRYQNLAKEKEQLSIEVEKAQKYYQQLAEEIEQSKSDKHIEIMARKYFGLVYPNEKVYIEVEKDTQENKK</sequence>
<protein>
    <submittedName>
        <fullName evidence="4">Septum formation initiator family protein</fullName>
    </submittedName>
</protein>
<dbReference type="InterPro" id="IPR007060">
    <property type="entry name" value="FtsL/DivIC"/>
</dbReference>
<evidence type="ECO:0000313" key="5">
    <source>
        <dbReference type="Proteomes" id="UP001205748"/>
    </source>
</evidence>
<keyword evidence="3" id="KW-0812">Transmembrane</keyword>
<dbReference type="Pfam" id="PF04977">
    <property type="entry name" value="DivIC"/>
    <property type="match status" value="1"/>
</dbReference>
<feature type="region of interest" description="Disordered" evidence="2">
    <location>
        <begin position="1"/>
        <end position="20"/>
    </location>
</feature>
<dbReference type="Proteomes" id="UP001205748">
    <property type="component" value="Unassembled WGS sequence"/>
</dbReference>
<feature type="coiled-coil region" evidence="1">
    <location>
        <begin position="40"/>
        <end position="81"/>
    </location>
</feature>
<gene>
    <name evidence="4" type="ORF">NSA47_08575</name>
</gene>